<dbReference type="Proteomes" id="UP001501725">
    <property type="component" value="Unassembled WGS sequence"/>
</dbReference>
<dbReference type="RefSeq" id="WP_345258465.1">
    <property type="nucleotide sequence ID" value="NZ_BAABGY010000020.1"/>
</dbReference>
<accession>A0ABP8HUX6</accession>
<dbReference type="EMBL" id="BAABGY010000020">
    <property type="protein sequence ID" value="GAA4344921.1"/>
    <property type="molecule type" value="Genomic_DNA"/>
</dbReference>
<evidence type="ECO:0000313" key="2">
    <source>
        <dbReference type="Proteomes" id="UP001501725"/>
    </source>
</evidence>
<comment type="caution">
    <text evidence="1">The sequence shown here is derived from an EMBL/GenBank/DDBJ whole genome shotgun (WGS) entry which is preliminary data.</text>
</comment>
<name>A0ABP8HUX6_9BACT</name>
<reference evidence="2" key="1">
    <citation type="journal article" date="2019" name="Int. J. Syst. Evol. Microbiol.">
        <title>The Global Catalogue of Microorganisms (GCM) 10K type strain sequencing project: providing services to taxonomists for standard genome sequencing and annotation.</title>
        <authorList>
            <consortium name="The Broad Institute Genomics Platform"/>
            <consortium name="The Broad Institute Genome Sequencing Center for Infectious Disease"/>
            <person name="Wu L."/>
            <person name="Ma J."/>
        </authorList>
    </citation>
    <scope>NUCLEOTIDE SEQUENCE [LARGE SCALE GENOMIC DNA]</scope>
    <source>
        <strain evidence="2">JCM 17919</strain>
    </source>
</reference>
<proteinExistence type="predicted"/>
<evidence type="ECO:0000313" key="1">
    <source>
        <dbReference type="EMBL" id="GAA4344921.1"/>
    </source>
</evidence>
<organism evidence="1 2">
    <name type="scientific">Flaviaesturariibacter amylovorans</name>
    <dbReference type="NCBI Taxonomy" id="1084520"/>
    <lineage>
        <taxon>Bacteria</taxon>
        <taxon>Pseudomonadati</taxon>
        <taxon>Bacteroidota</taxon>
        <taxon>Chitinophagia</taxon>
        <taxon>Chitinophagales</taxon>
        <taxon>Chitinophagaceae</taxon>
        <taxon>Flaviaestuariibacter</taxon>
    </lineage>
</organism>
<gene>
    <name evidence="1" type="ORF">GCM10023184_46640</name>
</gene>
<sequence length="195" mass="22759">MDLSPALAPCKTYTFKRRPTYSVYFSDIGKRLDGSDKFELYEEERLIAAIATSESEAVAKVIGEEHTYSLDQYRFRHHFRTLKFRDETGREVGYTERRTHFLGPDSYHVHSCWRAHPFDLLRLKRDERRALGAGVAYAWTMNGELQCRLRSGPYSFWEASDADKEMTGILECFAALRPIELLLLLRSFQLHITPR</sequence>
<protein>
    <submittedName>
        <fullName evidence="1">Uncharacterized protein</fullName>
    </submittedName>
</protein>
<keyword evidence="2" id="KW-1185">Reference proteome</keyword>